<gene>
    <name evidence="2" type="ORF">EK21DRAFT_117238</name>
</gene>
<keyword evidence="1" id="KW-0812">Transmembrane</keyword>
<sequence length="169" mass="19058">MPRYREPLWIETVIDNLLTRLSAALTSFANNTPLKYWPLTLEGTLVLALAVWLVYTSISSFTRAKVSKSKYAHLDENMPSTDTLDTPFPPQSPPINPLRKTAEETPLMKELAPPGHQPTNAQLCISPFHIRNRFAEREGQVTELEYQTSFAKWRPGRGVASMSKNGVMD</sequence>
<keyword evidence="1" id="KW-1133">Transmembrane helix</keyword>
<protein>
    <submittedName>
        <fullName evidence="2">Uncharacterized protein</fullName>
    </submittedName>
</protein>
<dbReference type="AlphaFoldDB" id="A0A9P4GYG5"/>
<feature type="transmembrane region" description="Helical" evidence="1">
    <location>
        <begin position="36"/>
        <end position="55"/>
    </location>
</feature>
<comment type="caution">
    <text evidence="2">The sequence shown here is derived from an EMBL/GenBank/DDBJ whole genome shotgun (WGS) entry which is preliminary data.</text>
</comment>
<proteinExistence type="predicted"/>
<evidence type="ECO:0000313" key="3">
    <source>
        <dbReference type="Proteomes" id="UP000799777"/>
    </source>
</evidence>
<keyword evidence="3" id="KW-1185">Reference proteome</keyword>
<accession>A0A9P4GYG5</accession>
<dbReference type="EMBL" id="ML978278">
    <property type="protein sequence ID" value="KAF2024983.1"/>
    <property type="molecule type" value="Genomic_DNA"/>
</dbReference>
<dbReference type="OrthoDB" id="3800613at2759"/>
<evidence type="ECO:0000256" key="1">
    <source>
        <dbReference type="SAM" id="Phobius"/>
    </source>
</evidence>
<organism evidence="2 3">
    <name type="scientific">Setomelanomma holmii</name>
    <dbReference type="NCBI Taxonomy" id="210430"/>
    <lineage>
        <taxon>Eukaryota</taxon>
        <taxon>Fungi</taxon>
        <taxon>Dikarya</taxon>
        <taxon>Ascomycota</taxon>
        <taxon>Pezizomycotina</taxon>
        <taxon>Dothideomycetes</taxon>
        <taxon>Pleosporomycetidae</taxon>
        <taxon>Pleosporales</taxon>
        <taxon>Pleosporineae</taxon>
        <taxon>Phaeosphaeriaceae</taxon>
        <taxon>Setomelanomma</taxon>
    </lineage>
</organism>
<reference evidence="2" key="1">
    <citation type="journal article" date="2020" name="Stud. Mycol.">
        <title>101 Dothideomycetes genomes: a test case for predicting lifestyles and emergence of pathogens.</title>
        <authorList>
            <person name="Haridas S."/>
            <person name="Albert R."/>
            <person name="Binder M."/>
            <person name="Bloem J."/>
            <person name="Labutti K."/>
            <person name="Salamov A."/>
            <person name="Andreopoulos B."/>
            <person name="Baker S."/>
            <person name="Barry K."/>
            <person name="Bills G."/>
            <person name="Bluhm B."/>
            <person name="Cannon C."/>
            <person name="Castanera R."/>
            <person name="Culley D."/>
            <person name="Daum C."/>
            <person name="Ezra D."/>
            <person name="Gonzalez J."/>
            <person name="Henrissat B."/>
            <person name="Kuo A."/>
            <person name="Liang C."/>
            <person name="Lipzen A."/>
            <person name="Lutzoni F."/>
            <person name="Magnuson J."/>
            <person name="Mondo S."/>
            <person name="Nolan M."/>
            <person name="Ohm R."/>
            <person name="Pangilinan J."/>
            <person name="Park H.-J."/>
            <person name="Ramirez L."/>
            <person name="Alfaro M."/>
            <person name="Sun H."/>
            <person name="Tritt A."/>
            <person name="Yoshinaga Y."/>
            <person name="Zwiers L.-H."/>
            <person name="Turgeon B."/>
            <person name="Goodwin S."/>
            <person name="Spatafora J."/>
            <person name="Crous P."/>
            <person name="Grigoriev I."/>
        </authorList>
    </citation>
    <scope>NUCLEOTIDE SEQUENCE</scope>
    <source>
        <strain evidence="2">CBS 110217</strain>
    </source>
</reference>
<evidence type="ECO:0000313" key="2">
    <source>
        <dbReference type="EMBL" id="KAF2024983.1"/>
    </source>
</evidence>
<dbReference type="Proteomes" id="UP000799777">
    <property type="component" value="Unassembled WGS sequence"/>
</dbReference>
<name>A0A9P4GYG5_9PLEO</name>
<keyword evidence="1" id="KW-0472">Membrane</keyword>